<dbReference type="SMART" id="SM00858">
    <property type="entry name" value="SAF"/>
    <property type="match status" value="1"/>
</dbReference>
<keyword evidence="10" id="KW-1185">Reference proteome</keyword>
<evidence type="ECO:0000256" key="4">
    <source>
        <dbReference type="ARBA" id="ARBA00022729"/>
    </source>
</evidence>
<evidence type="ECO:0000256" key="3">
    <source>
        <dbReference type="ARBA" id="ARBA00014754"/>
    </source>
</evidence>
<organism evidence="9 10">
    <name type="scientific">Lamprobacter modestohalophilus</name>
    <dbReference type="NCBI Taxonomy" id="1064514"/>
    <lineage>
        <taxon>Bacteria</taxon>
        <taxon>Pseudomonadati</taxon>
        <taxon>Pseudomonadota</taxon>
        <taxon>Gammaproteobacteria</taxon>
        <taxon>Chromatiales</taxon>
        <taxon>Chromatiaceae</taxon>
        <taxon>Lamprobacter</taxon>
    </lineage>
</organism>
<feature type="domain" description="SAF" evidence="8">
    <location>
        <begin position="92"/>
        <end position="154"/>
    </location>
</feature>
<keyword evidence="9" id="KW-0282">Flagellum</keyword>
<dbReference type="Gene3D" id="3.90.1210.10">
    <property type="entry name" value="Antifreeze-like/N-acetylneuraminic acid synthase C-terminal domain"/>
    <property type="match status" value="1"/>
</dbReference>
<keyword evidence="7" id="KW-1005">Bacterial flagellum biogenesis</keyword>
<protein>
    <recommendedName>
        <fullName evidence="3 7">Flagella basal body P-ring formation protein FlgA</fullName>
    </recommendedName>
</protein>
<dbReference type="NCBIfam" id="TIGR03170">
    <property type="entry name" value="flgA_cterm"/>
    <property type="match status" value="1"/>
</dbReference>
<keyword evidence="9" id="KW-0966">Cell projection</keyword>
<comment type="caution">
    <text evidence="9">The sequence shown here is derived from an EMBL/GenBank/DDBJ whole genome shotgun (WGS) entry which is preliminary data.</text>
</comment>
<dbReference type="Pfam" id="PF17656">
    <property type="entry name" value="ChapFlgA_N"/>
    <property type="match status" value="1"/>
</dbReference>
<accession>A0A9X1B492</accession>
<keyword evidence="4" id="KW-0732">Signal</keyword>
<evidence type="ECO:0000313" key="10">
    <source>
        <dbReference type="Proteomes" id="UP001138768"/>
    </source>
</evidence>
<sequence>MALSILATAGQVRAEETLIDVVQDFLHQQFADDDQVVIEVHLPAAKMPPCSAPQPFLPNRSRQAEGRVSVGVRCGEQGQQVRYLQADINRYGQYPVLTREIAPGTQVTAAMLTQREGNLSELPREAVLEPASIIGQVARRALAAGVPLQQRQFEAKPLVRRGQQVSVEARGANFRVSREGKALDTGALGDSVRVQFGHRDLINARVVGEAKLVVDF</sequence>
<keyword evidence="9" id="KW-0969">Cilium</keyword>
<dbReference type="PANTHER" id="PTHR36307">
    <property type="entry name" value="FLAGELLA BASAL BODY P-RING FORMATION PROTEIN FLGA"/>
    <property type="match status" value="1"/>
</dbReference>
<comment type="similarity">
    <text evidence="2 7">Belongs to the FlgA family.</text>
</comment>
<dbReference type="InterPro" id="IPR041231">
    <property type="entry name" value="FlgA_N"/>
</dbReference>
<reference evidence="9 10" key="1">
    <citation type="journal article" date="2020" name="Microorganisms">
        <title>Osmotic Adaptation and Compatible Solute Biosynthesis of Phototrophic Bacteria as Revealed from Genome Analyses.</title>
        <authorList>
            <person name="Imhoff J.F."/>
            <person name="Rahn T."/>
            <person name="Kunzel S."/>
            <person name="Keller A."/>
            <person name="Neulinger S.C."/>
        </authorList>
    </citation>
    <scope>NUCLEOTIDE SEQUENCE [LARGE SCALE GENOMIC DNA]</scope>
    <source>
        <strain evidence="9 10">DSM 25653</strain>
    </source>
</reference>
<comment type="function">
    <text evidence="6 7">Involved in the assembly process of the P-ring formation. It may associate with FlgF on the rod constituting a structure essential for the P-ring assembly or may act as a modulator protein for the P-ring assembly.</text>
</comment>
<dbReference type="PANTHER" id="PTHR36307:SF1">
    <property type="entry name" value="FLAGELLA BASAL BODY P-RING FORMATION PROTEIN FLGA"/>
    <property type="match status" value="1"/>
</dbReference>
<dbReference type="CDD" id="cd11614">
    <property type="entry name" value="SAF_CpaB_FlgA_like"/>
    <property type="match status" value="1"/>
</dbReference>
<dbReference type="Proteomes" id="UP001138768">
    <property type="component" value="Unassembled WGS sequence"/>
</dbReference>
<dbReference type="EMBL" id="NRRY01000009">
    <property type="protein sequence ID" value="MBK1618377.1"/>
    <property type="molecule type" value="Genomic_DNA"/>
</dbReference>
<dbReference type="Pfam" id="PF13144">
    <property type="entry name" value="ChapFlgA"/>
    <property type="match status" value="1"/>
</dbReference>
<comment type="subcellular location">
    <subcellularLocation>
        <location evidence="1 7">Periplasm</location>
    </subcellularLocation>
</comment>
<evidence type="ECO:0000256" key="2">
    <source>
        <dbReference type="ARBA" id="ARBA00010474"/>
    </source>
</evidence>
<evidence type="ECO:0000256" key="1">
    <source>
        <dbReference type="ARBA" id="ARBA00004418"/>
    </source>
</evidence>
<proteinExistence type="inferred from homology"/>
<keyword evidence="5 7" id="KW-0574">Periplasm</keyword>
<dbReference type="AlphaFoldDB" id="A0A9X1B492"/>
<evidence type="ECO:0000256" key="7">
    <source>
        <dbReference type="RuleBase" id="RU362063"/>
    </source>
</evidence>
<evidence type="ECO:0000313" key="9">
    <source>
        <dbReference type="EMBL" id="MBK1618377.1"/>
    </source>
</evidence>
<dbReference type="Gene3D" id="2.30.30.760">
    <property type="match status" value="1"/>
</dbReference>
<gene>
    <name evidence="9" type="ORF">CKO42_07980</name>
</gene>
<name>A0A9X1B492_9GAMM</name>
<dbReference type="RefSeq" id="WP_242479211.1">
    <property type="nucleotide sequence ID" value="NZ_NRRY01000009.1"/>
</dbReference>
<dbReference type="GO" id="GO:0042597">
    <property type="term" value="C:periplasmic space"/>
    <property type="evidence" value="ECO:0007669"/>
    <property type="project" value="UniProtKB-SubCell"/>
</dbReference>
<dbReference type="InterPro" id="IPR039246">
    <property type="entry name" value="Flagellar_FlgA"/>
</dbReference>
<dbReference type="GO" id="GO:0044780">
    <property type="term" value="P:bacterial-type flagellum assembly"/>
    <property type="evidence" value="ECO:0007669"/>
    <property type="project" value="InterPro"/>
</dbReference>
<evidence type="ECO:0000256" key="6">
    <source>
        <dbReference type="ARBA" id="ARBA00025643"/>
    </source>
</evidence>
<dbReference type="InterPro" id="IPR013974">
    <property type="entry name" value="SAF"/>
</dbReference>
<evidence type="ECO:0000259" key="8">
    <source>
        <dbReference type="SMART" id="SM00858"/>
    </source>
</evidence>
<evidence type="ECO:0000256" key="5">
    <source>
        <dbReference type="ARBA" id="ARBA00022764"/>
    </source>
</evidence>
<dbReference type="InterPro" id="IPR017585">
    <property type="entry name" value="SAF_FlgA"/>
</dbReference>